<dbReference type="EMBL" id="QXFU01004027">
    <property type="protein sequence ID" value="KAE8971156.1"/>
    <property type="molecule type" value="Genomic_DNA"/>
</dbReference>
<protein>
    <submittedName>
        <fullName evidence="1">Uncharacterized protein</fullName>
    </submittedName>
</protein>
<dbReference type="Proteomes" id="UP000435112">
    <property type="component" value="Unassembled WGS sequence"/>
</dbReference>
<organism evidence="1 2">
    <name type="scientific">Phytophthora rubi</name>
    <dbReference type="NCBI Taxonomy" id="129364"/>
    <lineage>
        <taxon>Eukaryota</taxon>
        <taxon>Sar</taxon>
        <taxon>Stramenopiles</taxon>
        <taxon>Oomycota</taxon>
        <taxon>Peronosporomycetes</taxon>
        <taxon>Peronosporales</taxon>
        <taxon>Peronosporaceae</taxon>
        <taxon>Phytophthora</taxon>
    </lineage>
</organism>
<reference evidence="1 2" key="1">
    <citation type="submission" date="2018-09" db="EMBL/GenBank/DDBJ databases">
        <title>Genomic investigation of the strawberry pathogen Phytophthora fragariae indicates pathogenicity is determined by transcriptional variation in three key races.</title>
        <authorList>
            <person name="Adams T.M."/>
            <person name="Armitage A.D."/>
            <person name="Sobczyk M.K."/>
            <person name="Bates H.J."/>
            <person name="Dunwell J.M."/>
            <person name="Nellist C.F."/>
            <person name="Harrison R.J."/>
        </authorList>
    </citation>
    <scope>NUCLEOTIDE SEQUENCE [LARGE SCALE GENOMIC DNA]</scope>
    <source>
        <strain evidence="1 2">SCRP324</strain>
    </source>
</reference>
<dbReference type="AlphaFoldDB" id="A0A6A3HL89"/>
<evidence type="ECO:0000313" key="2">
    <source>
        <dbReference type="Proteomes" id="UP000435112"/>
    </source>
</evidence>
<evidence type="ECO:0000313" key="1">
    <source>
        <dbReference type="EMBL" id="KAE8971156.1"/>
    </source>
</evidence>
<sequence length="46" mass="5116">MSVRLHKLQTESAKPTYGLHLRKKKSKLGENMNAFGVSQLSAVTVM</sequence>
<gene>
    <name evidence="1" type="ORF">PR002_g26915</name>
</gene>
<comment type="caution">
    <text evidence="1">The sequence shown here is derived from an EMBL/GenBank/DDBJ whole genome shotgun (WGS) entry which is preliminary data.</text>
</comment>
<name>A0A6A3HL89_9STRA</name>
<proteinExistence type="predicted"/>
<accession>A0A6A3HL89</accession>